<sequence>MKKLALIMLMSFLMGSCGEYQKVLNKGKNTEKYQMAVAMYEKKEYKKAITLFEKIMGPYANKPQMERIQYMISDCYFQTENYTMASYYFSKFITNYPESTKAQEAAYLSARSYYLASPVYSRDQEDTYKALTAYQDFIDKYPNSEMIEEANKDYAALNRKLQFKDFEVARLYYHTENYKAAIQAFETFNEDHLGSEFKEETYYYSFKSAYALGMNSVITKKEERLNDAIRSYKKFQKSFPESDRMKELNGSYAKLEQELMKTKELFTTISQNN</sequence>
<evidence type="ECO:0000313" key="5">
    <source>
        <dbReference type="EMBL" id="MEL4454467.1"/>
    </source>
</evidence>
<dbReference type="InterPro" id="IPR039565">
    <property type="entry name" value="BamD-like"/>
</dbReference>
<dbReference type="RefSeq" id="WP_342158014.1">
    <property type="nucleotide sequence ID" value="NZ_JBCDNA010000001.1"/>
</dbReference>
<evidence type="ECO:0000256" key="3">
    <source>
        <dbReference type="ARBA" id="ARBA00023237"/>
    </source>
</evidence>
<dbReference type="Proteomes" id="UP001474120">
    <property type="component" value="Unassembled WGS sequence"/>
</dbReference>
<dbReference type="EMBL" id="JBCDNA010000001">
    <property type="protein sequence ID" value="MEL4454467.1"/>
    <property type="molecule type" value="Genomic_DNA"/>
</dbReference>
<keyword evidence="1" id="KW-0732">Signal</keyword>
<keyword evidence="3" id="KW-0998">Cell outer membrane</keyword>
<dbReference type="Pfam" id="PF13525">
    <property type="entry name" value="YfiO"/>
    <property type="match status" value="1"/>
</dbReference>
<keyword evidence="6" id="KW-1185">Reference proteome</keyword>
<dbReference type="NCBIfam" id="TIGR03302">
    <property type="entry name" value="OM_YfiO"/>
    <property type="match status" value="1"/>
</dbReference>
<dbReference type="Gene3D" id="1.25.40.10">
    <property type="entry name" value="Tetratricopeptide repeat domain"/>
    <property type="match status" value="1"/>
</dbReference>
<evidence type="ECO:0000259" key="4">
    <source>
        <dbReference type="Pfam" id="PF13525"/>
    </source>
</evidence>
<comment type="caution">
    <text evidence="5">The sequence shown here is derived from an EMBL/GenBank/DDBJ whole genome shotgun (WGS) entry which is preliminary data.</text>
</comment>
<gene>
    <name evidence="5" type="primary">bamD</name>
    <name evidence="5" type="ORF">AABB81_01065</name>
</gene>
<protein>
    <submittedName>
        <fullName evidence="5">Outer membrane protein assembly factor BamD</fullName>
    </submittedName>
</protein>
<name>A0ABU9KYR7_9FLAO</name>
<organism evidence="5 6">
    <name type="scientific">Lutimonas vermicola</name>
    <dbReference type="NCBI Taxonomy" id="414288"/>
    <lineage>
        <taxon>Bacteria</taxon>
        <taxon>Pseudomonadati</taxon>
        <taxon>Bacteroidota</taxon>
        <taxon>Flavobacteriia</taxon>
        <taxon>Flavobacteriales</taxon>
        <taxon>Flavobacteriaceae</taxon>
        <taxon>Lutimonas</taxon>
    </lineage>
</organism>
<feature type="domain" description="Outer membrane lipoprotein BamD-like" evidence="4">
    <location>
        <begin position="28"/>
        <end position="221"/>
    </location>
</feature>
<proteinExistence type="predicted"/>
<dbReference type="PROSITE" id="PS51257">
    <property type="entry name" value="PROKAR_LIPOPROTEIN"/>
    <property type="match status" value="1"/>
</dbReference>
<dbReference type="InterPro" id="IPR017689">
    <property type="entry name" value="BamD"/>
</dbReference>
<accession>A0ABU9KYR7</accession>
<dbReference type="InterPro" id="IPR011990">
    <property type="entry name" value="TPR-like_helical_dom_sf"/>
</dbReference>
<keyword evidence="2" id="KW-0472">Membrane</keyword>
<evidence type="ECO:0000256" key="1">
    <source>
        <dbReference type="ARBA" id="ARBA00022729"/>
    </source>
</evidence>
<evidence type="ECO:0000256" key="2">
    <source>
        <dbReference type="ARBA" id="ARBA00023136"/>
    </source>
</evidence>
<reference evidence="5 6" key="1">
    <citation type="submission" date="2024-04" db="EMBL/GenBank/DDBJ databases">
        <title>whole genome sequencing of Lutimonas vermicola strain IMCC1616.</title>
        <authorList>
            <person name="Bae S.S."/>
        </authorList>
    </citation>
    <scope>NUCLEOTIDE SEQUENCE [LARGE SCALE GENOMIC DNA]</scope>
    <source>
        <strain evidence="5 6">IMCC1616</strain>
    </source>
</reference>
<evidence type="ECO:0000313" key="6">
    <source>
        <dbReference type="Proteomes" id="UP001474120"/>
    </source>
</evidence>
<dbReference type="SUPFAM" id="SSF48452">
    <property type="entry name" value="TPR-like"/>
    <property type="match status" value="1"/>
</dbReference>